<dbReference type="Proteomes" id="UP001165060">
    <property type="component" value="Unassembled WGS sequence"/>
</dbReference>
<evidence type="ECO:0000313" key="2">
    <source>
        <dbReference type="EMBL" id="GMI35397.1"/>
    </source>
</evidence>
<sequence length="97" mass="10656">GRAVVVLIHCNAGCDRTGEMVAAYRLRGGEGGGEDVAPKDVYGMDVSECGRPPNYYSTHAIEWFCIERFYSSEEVDYELDDCVGFATCKPFGDCEPT</sequence>
<accession>A0ABQ6MX21</accession>
<feature type="non-terminal residue" evidence="2">
    <location>
        <position position="1"/>
    </location>
</feature>
<evidence type="ECO:0000259" key="1">
    <source>
        <dbReference type="PROSITE" id="PS50056"/>
    </source>
</evidence>
<dbReference type="InterPro" id="IPR000387">
    <property type="entry name" value="Tyr_Pase_dom"/>
</dbReference>
<dbReference type="InterPro" id="IPR016130">
    <property type="entry name" value="Tyr_Pase_AS"/>
</dbReference>
<organism evidence="2 3">
    <name type="scientific">Tetraparma gracilis</name>
    <dbReference type="NCBI Taxonomy" id="2962635"/>
    <lineage>
        <taxon>Eukaryota</taxon>
        <taxon>Sar</taxon>
        <taxon>Stramenopiles</taxon>
        <taxon>Ochrophyta</taxon>
        <taxon>Bolidophyceae</taxon>
        <taxon>Parmales</taxon>
        <taxon>Triparmaceae</taxon>
        <taxon>Tetraparma</taxon>
    </lineage>
</organism>
<gene>
    <name evidence="2" type="ORF">TeGR_g11524</name>
</gene>
<comment type="caution">
    <text evidence="2">The sequence shown here is derived from an EMBL/GenBank/DDBJ whole genome shotgun (WGS) entry which is preliminary data.</text>
</comment>
<dbReference type="EMBL" id="BRYB01004699">
    <property type="protein sequence ID" value="GMI35397.1"/>
    <property type="molecule type" value="Genomic_DNA"/>
</dbReference>
<dbReference type="Gene3D" id="3.90.190.10">
    <property type="entry name" value="Protein tyrosine phosphatase superfamily"/>
    <property type="match status" value="1"/>
</dbReference>
<dbReference type="PROSITE" id="PS00383">
    <property type="entry name" value="TYR_PHOSPHATASE_1"/>
    <property type="match status" value="1"/>
</dbReference>
<dbReference type="InterPro" id="IPR029021">
    <property type="entry name" value="Prot-tyrosine_phosphatase-like"/>
</dbReference>
<keyword evidence="3" id="KW-1185">Reference proteome</keyword>
<dbReference type="SUPFAM" id="SSF52799">
    <property type="entry name" value="(Phosphotyrosine protein) phosphatases II"/>
    <property type="match status" value="1"/>
</dbReference>
<name>A0ABQ6MX21_9STRA</name>
<dbReference type="PROSITE" id="PS50056">
    <property type="entry name" value="TYR_PHOSPHATASE_2"/>
    <property type="match status" value="1"/>
</dbReference>
<proteinExistence type="predicted"/>
<reference evidence="2 3" key="1">
    <citation type="journal article" date="2023" name="Commun. Biol.">
        <title>Genome analysis of Parmales, the sister group of diatoms, reveals the evolutionary specialization of diatoms from phago-mixotrophs to photoautotrophs.</title>
        <authorList>
            <person name="Ban H."/>
            <person name="Sato S."/>
            <person name="Yoshikawa S."/>
            <person name="Yamada K."/>
            <person name="Nakamura Y."/>
            <person name="Ichinomiya M."/>
            <person name="Sato N."/>
            <person name="Blanc-Mathieu R."/>
            <person name="Endo H."/>
            <person name="Kuwata A."/>
            <person name="Ogata H."/>
        </authorList>
    </citation>
    <scope>NUCLEOTIDE SEQUENCE [LARGE SCALE GENOMIC DNA]</scope>
</reference>
<evidence type="ECO:0000313" key="3">
    <source>
        <dbReference type="Proteomes" id="UP001165060"/>
    </source>
</evidence>
<feature type="domain" description="Tyrosine specific protein phosphatases" evidence="1">
    <location>
        <begin position="1"/>
        <end position="26"/>
    </location>
</feature>
<protein>
    <recommendedName>
        <fullName evidence="1">Tyrosine specific protein phosphatases domain-containing protein</fullName>
    </recommendedName>
</protein>